<protein>
    <submittedName>
        <fullName evidence="3">Transposable element Tc3 transposase putative</fullName>
    </submittedName>
</protein>
<dbReference type="PANTHER" id="PTHR23022">
    <property type="entry name" value="TRANSPOSABLE ELEMENT-RELATED"/>
    <property type="match status" value="1"/>
</dbReference>
<dbReference type="Gene3D" id="3.30.420.10">
    <property type="entry name" value="Ribonuclease H-like superfamily/Ribonuclease H"/>
    <property type="match status" value="1"/>
</dbReference>
<organism evidence="3">
    <name type="scientific">Albugo laibachii Nc14</name>
    <dbReference type="NCBI Taxonomy" id="890382"/>
    <lineage>
        <taxon>Eukaryota</taxon>
        <taxon>Sar</taxon>
        <taxon>Stramenopiles</taxon>
        <taxon>Oomycota</taxon>
        <taxon>Peronosporomycetes</taxon>
        <taxon>Albuginales</taxon>
        <taxon>Albuginaceae</taxon>
        <taxon>Albugo</taxon>
    </lineage>
</organism>
<accession>F0WAV2</accession>
<dbReference type="HOGENOM" id="CLU_033666_0_2_1"/>
<dbReference type="SUPFAM" id="SSF46689">
    <property type="entry name" value="Homeodomain-like"/>
    <property type="match status" value="1"/>
</dbReference>
<evidence type="ECO:0000313" key="3">
    <source>
        <dbReference type="EMBL" id="CCA18274.1"/>
    </source>
</evidence>
<evidence type="ECO:0000259" key="2">
    <source>
        <dbReference type="Pfam" id="PF13358"/>
    </source>
</evidence>
<sequence>MFVFPTLQIETGRGKRLYDFVKGEIMALHAQGTSNRAIAKAISRSRNVMSNFLRDPVTYTASKPAGRVPMITHQDVRRIIRTAEKGEESSKNLVVSLGLPVSDRRDRQKLNASPDFIFTKRKHTPKLEKHHVPAQLSWAIERVSWGANWQEVVFSDEKKFNLDGPDGFQYYWHDLRKEPEVYSNRQMGGGSVMVRAAFSAGGESALAVLKGHQDSVCYQRTLEKFLLPFARAAHPLGYAFQQDNASIHTASGTKIWFQTHGVDLMWSPAKSPDLNPMENVWGILARRVYAKGRQFYSSETIVVCILREWELLPLSTLVQLAGSMGKRCVEVIMKNGKKTILIAHMQRWERVENDFTVGEPITISRRTLLFFSPFDQYFS</sequence>
<dbReference type="Gene3D" id="1.10.10.60">
    <property type="entry name" value="Homeodomain-like"/>
    <property type="match status" value="1"/>
</dbReference>
<name>F0WAV2_9STRA</name>
<dbReference type="InterPro" id="IPR038717">
    <property type="entry name" value="Tc1-like_DDE_dom"/>
</dbReference>
<dbReference type="InterPro" id="IPR025898">
    <property type="entry name" value="Tc3_transposase_DNA-bd_dom"/>
</dbReference>
<dbReference type="AlphaFoldDB" id="F0WAV2"/>
<evidence type="ECO:0000259" key="1">
    <source>
        <dbReference type="Pfam" id="PF11427"/>
    </source>
</evidence>
<dbReference type="PANTHER" id="PTHR23022:SF129">
    <property type="entry name" value="TRANSPOSABLE ELEMENT TC3 TRANSPOSASE"/>
    <property type="match status" value="1"/>
</dbReference>
<reference evidence="3" key="1">
    <citation type="journal article" date="2011" name="PLoS Biol.">
        <title>Gene gain and loss during evolution of obligate parasitism in the white rust pathogen of Arabidopsis thaliana.</title>
        <authorList>
            <person name="Kemen E."/>
            <person name="Gardiner A."/>
            <person name="Schultz-Larsen T."/>
            <person name="Kemen A.C."/>
            <person name="Balmuth A.L."/>
            <person name="Robert-Seilaniantz A."/>
            <person name="Bailey K."/>
            <person name="Holub E."/>
            <person name="Studholme D.J."/>
            <person name="Maclean D."/>
            <person name="Jones J.D."/>
        </authorList>
    </citation>
    <scope>NUCLEOTIDE SEQUENCE</scope>
</reference>
<feature type="domain" description="Tc3 transposase DNA binding" evidence="1">
    <location>
        <begin position="13"/>
        <end position="62"/>
    </location>
</feature>
<dbReference type="InterPro" id="IPR009057">
    <property type="entry name" value="Homeodomain-like_sf"/>
</dbReference>
<dbReference type="EMBL" id="FR824093">
    <property type="protein sequence ID" value="CCA18274.1"/>
    <property type="molecule type" value="Genomic_DNA"/>
</dbReference>
<gene>
    <name evidence="3" type="primary">AlNc14C48G3814</name>
    <name evidence="3" type="ORF">ALNC14_044170</name>
</gene>
<proteinExistence type="predicted"/>
<reference evidence="3" key="2">
    <citation type="submission" date="2011-02" db="EMBL/GenBank/DDBJ databases">
        <authorList>
            <person name="MacLean D."/>
        </authorList>
    </citation>
    <scope>NUCLEOTIDE SEQUENCE</scope>
</reference>
<feature type="domain" description="Tc1-like transposase DDE" evidence="2">
    <location>
        <begin position="152"/>
        <end position="300"/>
    </location>
</feature>
<dbReference type="InterPro" id="IPR052338">
    <property type="entry name" value="Transposase_5"/>
</dbReference>
<dbReference type="GO" id="GO:0003677">
    <property type="term" value="F:DNA binding"/>
    <property type="evidence" value="ECO:0007669"/>
    <property type="project" value="InterPro"/>
</dbReference>
<dbReference type="Pfam" id="PF13358">
    <property type="entry name" value="DDE_3"/>
    <property type="match status" value="1"/>
</dbReference>
<dbReference type="Pfam" id="PF11427">
    <property type="entry name" value="HTH_Tnp_Tc3_1"/>
    <property type="match status" value="1"/>
</dbReference>
<dbReference type="InterPro" id="IPR036397">
    <property type="entry name" value="RNaseH_sf"/>
</dbReference>